<protein>
    <submittedName>
        <fullName evidence="1">Uncharacterized protein</fullName>
    </submittedName>
</protein>
<dbReference type="AlphaFoldDB" id="A0A0F9UN28"/>
<gene>
    <name evidence="1" type="ORF">LCGC14_0586140</name>
</gene>
<organism evidence="1">
    <name type="scientific">marine sediment metagenome</name>
    <dbReference type="NCBI Taxonomy" id="412755"/>
    <lineage>
        <taxon>unclassified sequences</taxon>
        <taxon>metagenomes</taxon>
        <taxon>ecological metagenomes</taxon>
    </lineage>
</organism>
<proteinExistence type="predicted"/>
<dbReference type="EMBL" id="LAZR01000902">
    <property type="protein sequence ID" value="KKN55013.1"/>
    <property type="molecule type" value="Genomic_DNA"/>
</dbReference>
<accession>A0A0F9UN28</accession>
<comment type="caution">
    <text evidence="1">The sequence shown here is derived from an EMBL/GenBank/DDBJ whole genome shotgun (WGS) entry which is preliminary data.</text>
</comment>
<sequence>MSKLDRLCKTLLDEQDLHKNGKNLSQFRLGNFRKRYEEIEADIRLAKMIKDHPFIKNPDKNTYSNYVCWVLETLIDKSQEKKNE</sequence>
<evidence type="ECO:0000313" key="1">
    <source>
        <dbReference type="EMBL" id="KKN55013.1"/>
    </source>
</evidence>
<reference evidence="1" key="1">
    <citation type="journal article" date="2015" name="Nature">
        <title>Complex archaea that bridge the gap between prokaryotes and eukaryotes.</title>
        <authorList>
            <person name="Spang A."/>
            <person name="Saw J.H."/>
            <person name="Jorgensen S.L."/>
            <person name="Zaremba-Niedzwiedzka K."/>
            <person name="Martijn J."/>
            <person name="Lind A.E."/>
            <person name="van Eijk R."/>
            <person name="Schleper C."/>
            <person name="Guy L."/>
            <person name="Ettema T.J."/>
        </authorList>
    </citation>
    <scope>NUCLEOTIDE SEQUENCE</scope>
</reference>
<name>A0A0F9UN28_9ZZZZ</name>